<dbReference type="GO" id="GO:0045493">
    <property type="term" value="P:xylan catabolic process"/>
    <property type="evidence" value="ECO:0007669"/>
    <property type="project" value="UniProtKB-KW"/>
</dbReference>
<dbReference type="AlphaFoldDB" id="A0AAN4W5C5"/>
<dbReference type="EMBL" id="BQKE01000005">
    <property type="protein sequence ID" value="GJM64385.1"/>
    <property type="molecule type" value="Genomic_DNA"/>
</dbReference>
<keyword evidence="3 7" id="KW-0378">Hydrolase</keyword>
<feature type="site" description="Important for catalytic activity, responsible for pKa modulation of the active site Glu and correct orientation of both the proton donor and substrate" evidence="6">
    <location>
        <position position="150"/>
    </location>
</feature>
<accession>A0AAN4W5C5</accession>
<comment type="caution">
    <text evidence="8">The sequence shown here is derived from an EMBL/GenBank/DDBJ whole genome shotgun (WGS) entry which is preliminary data.</text>
</comment>
<organism evidence="8 9">
    <name type="scientific">Persicobacter diffluens</name>
    <dbReference type="NCBI Taxonomy" id="981"/>
    <lineage>
        <taxon>Bacteria</taxon>
        <taxon>Pseudomonadati</taxon>
        <taxon>Bacteroidota</taxon>
        <taxon>Cytophagia</taxon>
        <taxon>Cytophagales</taxon>
        <taxon>Persicobacteraceae</taxon>
        <taxon>Persicobacter</taxon>
    </lineage>
</organism>
<dbReference type="RefSeq" id="WP_338239449.1">
    <property type="nucleotide sequence ID" value="NZ_BQKE01000005.1"/>
</dbReference>
<protein>
    <recommendedName>
        <fullName evidence="10">Family 43 glycosylhydrolase</fullName>
    </recommendedName>
</protein>
<dbReference type="Gene3D" id="2.60.120.260">
    <property type="entry name" value="Galactose-binding domain-like"/>
    <property type="match status" value="1"/>
</dbReference>
<sequence length="593" mass="68731">MNIYRNLFIIFLLFPCLKGLSQIHKQIAPFQGITDPHIHIFQNKAYLFAGRDVNYSARDYEMPQWWIWSSSDLVHWEKEFDLFPEDTYMGKMKSCWATDAAERNGKYYWYLSQKNKEVGVVVADQPEGPYRDILQQPLLPEGLTNCHQYDPAVFIDDDANKTPYLLFGETYHDQYHLVKLNEDMISLAEVPRPIKIYGQYRIDDKGFIFKRNNQYYLIFGETYAVSKEIYGPYTVGGKFYGNHNAVFSWHQQDYVVTANNKCHGCIHPFMRGSSIYYLHFRGDGSVYVDENGGYGVGAYDANRPRLEAENFFKAKEVRKVNGIADDFYISPTKENAYVCYPNIHHLEDKTEITLLAANNRKAEPALIEIRANGPEGEVLGVAEIPFSWNKVKAIKCPLKSMKDVREICILFKSVAYPAITLDAFTFAPENKDIKTPLCHWNFENGPQGWQAKNNSMKWQNKSITSTENGKWQITSPMNIKANLSEGNQLVLQIKNNSSINSGELYFNTVIDSLGNQQLMQWSEQNKFRFNLQAHSDWKAYIINLSDHKQWTGKLNQLRLIFPPIKAGSLEISDIQLWKYDDYQYANDYVDFIY</sequence>
<dbReference type="Pfam" id="PF04616">
    <property type="entry name" value="Glyco_hydro_43"/>
    <property type="match status" value="1"/>
</dbReference>
<gene>
    <name evidence="8" type="ORF">PEDI_49370</name>
</gene>
<keyword evidence="9" id="KW-1185">Reference proteome</keyword>
<dbReference type="SUPFAM" id="SSF75005">
    <property type="entry name" value="Arabinanase/levansucrase/invertase"/>
    <property type="match status" value="1"/>
</dbReference>
<dbReference type="InterPro" id="IPR006710">
    <property type="entry name" value="Glyco_hydro_43"/>
</dbReference>
<evidence type="ECO:0000256" key="7">
    <source>
        <dbReference type="RuleBase" id="RU361187"/>
    </source>
</evidence>
<dbReference type="PANTHER" id="PTHR43772:SF2">
    <property type="entry name" value="PUTATIVE (AFU_ORTHOLOGUE AFUA_2G04480)-RELATED"/>
    <property type="match status" value="1"/>
</dbReference>
<keyword evidence="4" id="KW-0119">Carbohydrate metabolism</keyword>
<dbReference type="Gene3D" id="2.115.10.20">
    <property type="entry name" value="Glycosyl hydrolase domain, family 43"/>
    <property type="match status" value="1"/>
</dbReference>
<reference evidence="8 9" key="1">
    <citation type="submission" date="2021-12" db="EMBL/GenBank/DDBJ databases">
        <title>Genome sequencing of bacteria with rrn-lacking chromosome and rrn-plasmid.</title>
        <authorList>
            <person name="Anda M."/>
            <person name="Iwasaki W."/>
        </authorList>
    </citation>
    <scope>NUCLEOTIDE SEQUENCE [LARGE SCALE GENOMIC DNA]</scope>
    <source>
        <strain evidence="8 9">NBRC 15940</strain>
    </source>
</reference>
<evidence type="ECO:0000313" key="8">
    <source>
        <dbReference type="EMBL" id="GJM64385.1"/>
    </source>
</evidence>
<evidence type="ECO:0000256" key="6">
    <source>
        <dbReference type="PIRSR" id="PIRSR606710-2"/>
    </source>
</evidence>
<keyword evidence="2" id="KW-0858">Xylan degradation</keyword>
<evidence type="ECO:0000256" key="4">
    <source>
        <dbReference type="ARBA" id="ARBA00023277"/>
    </source>
</evidence>
<evidence type="ECO:0000313" key="9">
    <source>
        <dbReference type="Proteomes" id="UP001310022"/>
    </source>
</evidence>
<evidence type="ECO:0008006" key="10">
    <source>
        <dbReference type="Google" id="ProtNLM"/>
    </source>
</evidence>
<evidence type="ECO:0000256" key="2">
    <source>
        <dbReference type="ARBA" id="ARBA00022651"/>
    </source>
</evidence>
<evidence type="ECO:0000256" key="5">
    <source>
        <dbReference type="ARBA" id="ARBA00023295"/>
    </source>
</evidence>
<dbReference type="Proteomes" id="UP001310022">
    <property type="component" value="Unassembled WGS sequence"/>
</dbReference>
<dbReference type="PANTHER" id="PTHR43772">
    <property type="entry name" value="ENDO-1,4-BETA-XYLANASE"/>
    <property type="match status" value="1"/>
</dbReference>
<proteinExistence type="inferred from homology"/>
<keyword evidence="5 7" id="KW-0326">Glycosidase</keyword>
<comment type="similarity">
    <text evidence="1 7">Belongs to the glycosyl hydrolase 43 family.</text>
</comment>
<dbReference type="CDD" id="cd08990">
    <property type="entry name" value="GH43_AXH_like"/>
    <property type="match status" value="1"/>
</dbReference>
<evidence type="ECO:0000256" key="3">
    <source>
        <dbReference type="ARBA" id="ARBA00022801"/>
    </source>
</evidence>
<dbReference type="CDD" id="cd04084">
    <property type="entry name" value="CBM6_xylanase-like"/>
    <property type="match status" value="1"/>
</dbReference>
<dbReference type="InterPro" id="IPR052176">
    <property type="entry name" value="Glycosyl_Hydrlase_43_Enz"/>
</dbReference>
<name>A0AAN4W5C5_9BACT</name>
<keyword evidence="2" id="KW-0624">Polysaccharide degradation</keyword>
<dbReference type="InterPro" id="IPR023296">
    <property type="entry name" value="Glyco_hydro_beta-prop_sf"/>
</dbReference>
<dbReference type="GO" id="GO:0004553">
    <property type="term" value="F:hydrolase activity, hydrolyzing O-glycosyl compounds"/>
    <property type="evidence" value="ECO:0007669"/>
    <property type="project" value="InterPro"/>
</dbReference>
<evidence type="ECO:0000256" key="1">
    <source>
        <dbReference type="ARBA" id="ARBA00009865"/>
    </source>
</evidence>